<reference evidence="12 13" key="1">
    <citation type="submission" date="2023-07" db="EMBL/GenBank/DDBJ databases">
        <title>Genomic Encyclopedia of Type Strains, Phase IV (KMG-IV): sequencing the most valuable type-strain genomes for metagenomic binning, comparative biology and taxonomic classification.</title>
        <authorList>
            <person name="Goeker M."/>
        </authorList>
    </citation>
    <scope>NUCLEOTIDE SEQUENCE [LARGE SCALE GENOMIC DNA]</scope>
    <source>
        <strain evidence="12 13">DSM 4006</strain>
    </source>
</reference>
<feature type="binding site" evidence="7">
    <location>
        <position position="48"/>
    </location>
    <ligand>
        <name>ADP</name>
        <dbReference type="ChEBI" id="CHEBI:456216"/>
    </ligand>
</feature>
<evidence type="ECO:0000256" key="9">
    <source>
        <dbReference type="SAM" id="MobiDB-lite"/>
    </source>
</evidence>
<feature type="binding site" evidence="7">
    <location>
        <position position="118"/>
    </location>
    <ligand>
        <name>sn-glycerol 3-phosphate</name>
        <dbReference type="ChEBI" id="CHEBI:57597"/>
    </ligand>
</feature>
<keyword evidence="6 7" id="KW-0067">ATP-binding</keyword>
<dbReference type="InterPro" id="IPR000577">
    <property type="entry name" value="Carb_kinase_FGGY"/>
</dbReference>
<feature type="binding site" evidence="7">
    <location>
        <position position="48"/>
    </location>
    <ligand>
        <name>ATP</name>
        <dbReference type="ChEBI" id="CHEBI:30616"/>
    </ligand>
</feature>
<feature type="binding site" evidence="7">
    <location>
        <position position="302"/>
    </location>
    <ligand>
        <name>ATP</name>
        <dbReference type="ChEBI" id="CHEBI:30616"/>
    </ligand>
</feature>
<comment type="function">
    <text evidence="7">Key enzyme in the regulation of glycerol uptake and metabolism. Catalyzes the phosphorylation of glycerol to yield sn-glycerol 3-phosphate.</text>
</comment>
<evidence type="ECO:0000256" key="1">
    <source>
        <dbReference type="ARBA" id="ARBA00009156"/>
    </source>
</evidence>
<feature type="binding site" evidence="7">
    <location>
        <position position="170"/>
    </location>
    <ligand>
        <name>sn-glycerol 3-phosphate</name>
        <dbReference type="ChEBI" id="CHEBI:57597"/>
    </ligand>
</feature>
<feature type="domain" description="Carbohydrate kinase FGGY N-terminal" evidence="10">
    <location>
        <begin position="41"/>
        <end position="287"/>
    </location>
</feature>
<evidence type="ECO:0000256" key="7">
    <source>
        <dbReference type="HAMAP-Rule" id="MF_00186"/>
    </source>
</evidence>
<dbReference type="EMBL" id="JAUSTP010000040">
    <property type="protein sequence ID" value="MDQ0191386.1"/>
    <property type="molecule type" value="Genomic_DNA"/>
</dbReference>
<feature type="binding site" evidence="7">
    <location>
        <position position="345"/>
    </location>
    <ligand>
        <name>ATP</name>
        <dbReference type="ChEBI" id="CHEBI:30616"/>
    </ligand>
</feature>
<dbReference type="Pfam" id="PF02782">
    <property type="entry name" value="FGGY_C"/>
    <property type="match status" value="1"/>
</dbReference>
<keyword evidence="5 7" id="KW-0319">Glycerol metabolism</keyword>
<keyword evidence="4 7" id="KW-0418">Kinase</keyword>
<feature type="binding site" evidence="7">
    <location>
        <position position="49"/>
    </location>
    <ligand>
        <name>ATP</name>
        <dbReference type="ChEBI" id="CHEBI:30616"/>
    </ligand>
</feature>
<keyword evidence="2 7" id="KW-0808">Transferase</keyword>
<comment type="pathway">
    <text evidence="7">Polyol metabolism; glycerol degradation via glycerol kinase pathway; sn-glycerol 3-phosphate from glycerol: step 1/1.</text>
</comment>
<feature type="binding site" evidence="7">
    <location>
        <position position="345"/>
    </location>
    <ligand>
        <name>ADP</name>
        <dbReference type="ChEBI" id="CHEBI:456216"/>
    </ligand>
</feature>
<proteinExistence type="inferred from homology"/>
<dbReference type="SUPFAM" id="SSF53067">
    <property type="entry name" value="Actin-like ATPase domain"/>
    <property type="match status" value="2"/>
</dbReference>
<feature type="binding site" evidence="7">
    <location>
        <position position="50"/>
    </location>
    <ligand>
        <name>ATP</name>
        <dbReference type="ChEBI" id="CHEBI:30616"/>
    </ligand>
</feature>
<dbReference type="PANTHER" id="PTHR10196:SF69">
    <property type="entry name" value="GLYCEROL KINASE"/>
    <property type="match status" value="1"/>
</dbReference>
<dbReference type="InterPro" id="IPR043129">
    <property type="entry name" value="ATPase_NBD"/>
</dbReference>
<evidence type="ECO:0000259" key="11">
    <source>
        <dbReference type="Pfam" id="PF02782"/>
    </source>
</evidence>
<name>A0ABT9XNW0_9BACL</name>
<dbReference type="GO" id="GO:0004370">
    <property type="term" value="F:glycerol kinase activity"/>
    <property type="evidence" value="ECO:0007669"/>
    <property type="project" value="UniProtKB-EC"/>
</dbReference>
<feature type="binding site" evidence="7">
    <location>
        <position position="281"/>
    </location>
    <ligand>
        <name>glycerol</name>
        <dbReference type="ChEBI" id="CHEBI:17754"/>
    </ligand>
</feature>
<feature type="binding site" evidence="7">
    <location>
        <position position="450"/>
    </location>
    <ligand>
        <name>ADP</name>
        <dbReference type="ChEBI" id="CHEBI:456216"/>
    </ligand>
</feature>
<dbReference type="NCBIfam" id="TIGR01311">
    <property type="entry name" value="glycerol_kin"/>
    <property type="match status" value="1"/>
</dbReference>
<dbReference type="Gene3D" id="3.30.420.40">
    <property type="match status" value="2"/>
</dbReference>
<feature type="binding site" evidence="7">
    <location>
        <position position="302"/>
    </location>
    <ligand>
        <name>ADP</name>
        <dbReference type="ChEBI" id="CHEBI:456216"/>
    </ligand>
</feature>
<evidence type="ECO:0000256" key="2">
    <source>
        <dbReference type="ARBA" id="ARBA00022679"/>
    </source>
</evidence>
<dbReference type="PANTHER" id="PTHR10196">
    <property type="entry name" value="SUGAR KINASE"/>
    <property type="match status" value="1"/>
</dbReference>
<feature type="domain" description="Carbohydrate kinase FGGY C-terminal" evidence="11">
    <location>
        <begin position="297"/>
        <end position="485"/>
    </location>
</feature>
<dbReference type="PROSITE" id="PS00933">
    <property type="entry name" value="FGGY_KINASES_1"/>
    <property type="match status" value="1"/>
</dbReference>
<comment type="caution">
    <text evidence="7">Lacks conserved residue(s) required for the propagation of feature annotation.</text>
</comment>
<dbReference type="Pfam" id="PF00370">
    <property type="entry name" value="FGGY_N"/>
    <property type="match status" value="1"/>
</dbReference>
<feature type="binding site" evidence="7">
    <location>
        <position position="280"/>
    </location>
    <ligand>
        <name>glycerol</name>
        <dbReference type="ChEBI" id="CHEBI:17754"/>
    </ligand>
</feature>
<feature type="region of interest" description="Disordered" evidence="9">
    <location>
        <begin position="1"/>
        <end position="30"/>
    </location>
</feature>
<feature type="binding site" evidence="7">
    <location>
        <position position="349"/>
    </location>
    <ligand>
        <name>ATP</name>
        <dbReference type="ChEBI" id="CHEBI:30616"/>
    </ligand>
</feature>
<dbReference type="RefSeq" id="WP_274457147.1">
    <property type="nucleotide sequence ID" value="NZ_CP067097.1"/>
</dbReference>
<sequence length="532" mass="57678">MKQPLAKGTGRGTASGEAAGGQAVGSQSVGGQAAGSQGRFILVVDQGTTSTRAILFDRAGRMQAMAQREITQLYPARGWVEHNAMEIWGSVQSVIAELLAAHRINPKEICAIGIANQRETTVVWDKATGAPVYNAIVWQSRQTADLCEALKAAGYDEMVRRKTGLLIDAYFSGTKVKWILDNIPGARQQAERGELLFGTVDSWIVWKLTGGRVHVTDYTNASRTLLYNIHDLTWDEELLQMLDIPACMLPQVRPSSEVYGVTDKDLFFNHAIPIAGIAGDQQAALFGQACFEPGMAKNTYGTGCFMLMNTGTQAVVSSQGLLTTIAWGMGGQVEYALEGSIFVAGAAVQWLRDGLRMIQSAVETETYANRVASTEGVYVVPAFVGLGTPYWDPDVRGAIFGLTRGTTKEHLIRATLESLAYQVKDVLGVMEEEAGLTLKTLRVDGGATANDFLMQFQSDLLGVPVERPRVLETTALGAAYLAGLAVGFWQGRADIQQNWSLERQFTSRWDDAARRAAYAGWCKAVAAAQAFR</sequence>
<dbReference type="InterPro" id="IPR018484">
    <property type="entry name" value="FGGY_N"/>
</dbReference>
<comment type="similarity">
    <text evidence="1 7 8">Belongs to the FGGY kinase family.</text>
</comment>
<dbReference type="PIRSF" id="PIRSF000538">
    <property type="entry name" value="GlpK"/>
    <property type="match status" value="1"/>
</dbReference>
<dbReference type="InterPro" id="IPR018485">
    <property type="entry name" value="FGGY_C"/>
</dbReference>
<dbReference type="CDD" id="cd07786">
    <property type="entry name" value="FGGY_EcGK_like"/>
    <property type="match status" value="1"/>
</dbReference>
<feature type="binding site" evidence="7">
    <location>
        <position position="118"/>
    </location>
    <ligand>
        <name>glycerol</name>
        <dbReference type="ChEBI" id="CHEBI:17754"/>
    </ligand>
</feature>
<evidence type="ECO:0000256" key="3">
    <source>
        <dbReference type="ARBA" id="ARBA00022741"/>
    </source>
</evidence>
<feature type="compositionally biased region" description="Gly residues" evidence="9">
    <location>
        <begin position="9"/>
        <end position="23"/>
    </location>
</feature>
<feature type="binding site" evidence="7">
    <location>
        <position position="48"/>
    </location>
    <ligand>
        <name>sn-glycerol 3-phosphate</name>
        <dbReference type="ChEBI" id="CHEBI:57597"/>
    </ligand>
</feature>
<dbReference type="PROSITE" id="PS00445">
    <property type="entry name" value="FGGY_KINASES_2"/>
    <property type="match status" value="1"/>
</dbReference>
<feature type="binding site" evidence="7">
    <location>
        <position position="52"/>
    </location>
    <ligand>
        <name>ADP</name>
        <dbReference type="ChEBI" id="CHEBI:456216"/>
    </ligand>
</feature>
<protein>
    <recommendedName>
        <fullName evidence="7">Glycerol kinase</fullName>
        <ecNumber evidence="7">2.7.1.30</ecNumber>
    </recommendedName>
    <alternativeName>
        <fullName evidence="7">ATP:glycerol 3-phosphotransferase</fullName>
    </alternativeName>
    <alternativeName>
        <fullName evidence="7">Glycerokinase</fullName>
        <shortName evidence="7">GK</shortName>
    </alternativeName>
</protein>
<feature type="binding site" evidence="7">
    <location>
        <position position="280"/>
    </location>
    <ligand>
        <name>sn-glycerol 3-phosphate</name>
        <dbReference type="ChEBI" id="CHEBI:57597"/>
    </ligand>
</feature>
<evidence type="ECO:0000256" key="6">
    <source>
        <dbReference type="ARBA" id="ARBA00022840"/>
    </source>
</evidence>
<dbReference type="NCBIfam" id="NF000756">
    <property type="entry name" value="PRK00047.1"/>
    <property type="match status" value="1"/>
</dbReference>
<keyword evidence="3 7" id="KW-0547">Nucleotide-binding</keyword>
<accession>A0ABT9XNW0</accession>
<evidence type="ECO:0000313" key="13">
    <source>
        <dbReference type="Proteomes" id="UP001232973"/>
    </source>
</evidence>
<feature type="binding site" evidence="7">
    <location>
        <position position="119"/>
    </location>
    <ligand>
        <name>glycerol</name>
        <dbReference type="ChEBI" id="CHEBI:17754"/>
    </ligand>
</feature>
<comment type="catalytic activity">
    <reaction evidence="7">
        <text>glycerol + ATP = sn-glycerol 3-phosphate + ADP + H(+)</text>
        <dbReference type="Rhea" id="RHEA:21644"/>
        <dbReference type="ChEBI" id="CHEBI:15378"/>
        <dbReference type="ChEBI" id="CHEBI:17754"/>
        <dbReference type="ChEBI" id="CHEBI:30616"/>
        <dbReference type="ChEBI" id="CHEBI:57597"/>
        <dbReference type="ChEBI" id="CHEBI:456216"/>
        <dbReference type="EC" id="2.7.1.30"/>
    </reaction>
</comment>
<evidence type="ECO:0000256" key="8">
    <source>
        <dbReference type="RuleBase" id="RU003733"/>
    </source>
</evidence>
<evidence type="ECO:0000259" key="10">
    <source>
        <dbReference type="Pfam" id="PF00370"/>
    </source>
</evidence>
<feature type="binding site" evidence="7">
    <location>
        <position position="446"/>
    </location>
    <ligand>
        <name>ATP</name>
        <dbReference type="ChEBI" id="CHEBI:30616"/>
    </ligand>
</feature>
<feature type="binding site" evidence="7">
    <location>
        <position position="170"/>
    </location>
    <ligand>
        <name>glycerol</name>
        <dbReference type="ChEBI" id="CHEBI:17754"/>
    </ligand>
</feature>
<keyword evidence="13" id="KW-1185">Reference proteome</keyword>
<dbReference type="Proteomes" id="UP001232973">
    <property type="component" value="Unassembled WGS sequence"/>
</dbReference>
<comment type="caution">
    <text evidence="12">The sequence shown here is derived from an EMBL/GenBank/DDBJ whole genome shotgun (WGS) entry which is preliminary data.</text>
</comment>
<dbReference type="InterPro" id="IPR005999">
    <property type="entry name" value="Glycerol_kin"/>
</dbReference>
<organism evidence="12 13">
    <name type="scientific">Alicyclobacillus cycloheptanicus</name>
    <dbReference type="NCBI Taxonomy" id="1457"/>
    <lineage>
        <taxon>Bacteria</taxon>
        <taxon>Bacillati</taxon>
        <taxon>Bacillota</taxon>
        <taxon>Bacilli</taxon>
        <taxon>Bacillales</taxon>
        <taxon>Alicyclobacillaceae</taxon>
        <taxon>Alicyclobacillus</taxon>
    </lineage>
</organism>
<comment type="activity regulation">
    <text evidence="7">Activated by phosphorylation and inhibited by fructose 1,6-bisphosphate (FBP).</text>
</comment>
<dbReference type="HAMAP" id="MF_00186">
    <property type="entry name" value="Glycerol_kin"/>
    <property type="match status" value="1"/>
</dbReference>
<evidence type="ECO:0000313" key="12">
    <source>
        <dbReference type="EMBL" id="MDQ0191386.1"/>
    </source>
</evidence>
<feature type="binding site" evidence="7">
    <location>
        <position position="119"/>
    </location>
    <ligand>
        <name>sn-glycerol 3-phosphate</name>
        <dbReference type="ChEBI" id="CHEBI:57597"/>
    </ligand>
</feature>
<evidence type="ECO:0000256" key="5">
    <source>
        <dbReference type="ARBA" id="ARBA00022798"/>
    </source>
</evidence>
<dbReference type="InterPro" id="IPR018483">
    <property type="entry name" value="Carb_kinase_FGGY_CS"/>
</dbReference>
<feature type="binding site" evidence="7">
    <location>
        <position position="446"/>
    </location>
    <ligand>
        <name>ADP</name>
        <dbReference type="ChEBI" id="CHEBI:456216"/>
    </ligand>
</feature>
<gene>
    <name evidence="7" type="primary">glpK</name>
    <name evidence="12" type="ORF">J2S03_003257</name>
</gene>
<evidence type="ECO:0000256" key="4">
    <source>
        <dbReference type="ARBA" id="ARBA00022777"/>
    </source>
</evidence>
<comment type="subunit">
    <text evidence="7">Homotetramer and homodimer (in equilibrium).</text>
</comment>
<dbReference type="EC" id="2.7.1.30" evidence="7"/>